<protein>
    <submittedName>
        <fullName evidence="2">GDP-mannose 4,6-dehydratase</fullName>
        <ecNumber evidence="2">4.2.1.47</ecNumber>
    </submittedName>
</protein>
<evidence type="ECO:0000259" key="1">
    <source>
        <dbReference type="Pfam" id="PF16363"/>
    </source>
</evidence>
<organism evidence="2 3">
    <name type="scientific">Sediminicoccus rosea</name>
    <dbReference type="NCBI Taxonomy" id="1225128"/>
    <lineage>
        <taxon>Bacteria</taxon>
        <taxon>Pseudomonadati</taxon>
        <taxon>Pseudomonadota</taxon>
        <taxon>Alphaproteobacteria</taxon>
        <taxon>Acetobacterales</taxon>
        <taxon>Roseomonadaceae</taxon>
        <taxon>Sediminicoccus</taxon>
    </lineage>
</organism>
<gene>
    <name evidence="2" type="ORF">R9Z33_14750</name>
</gene>
<evidence type="ECO:0000313" key="3">
    <source>
        <dbReference type="Proteomes" id="UP001305521"/>
    </source>
</evidence>
<sequence length="341" mass="36976">MSHTAPPQAAAATSLRGKRVLVTGAGGFIGSHLAERLVREGAEVHAMVHYNALSSWGNLDLVAAEVKPELRVTLGNIEDSDYVARACKGMDVVFHLAALIAIPYSYVAPRSYVRANVEGTLNVLEAARQLGVGRVIHTSTSEVYGTALREPIDEDHPLQGQSPYSASKIGADKIAESYWRSFETEVVTLRPFNTYGPRQSARAFIPTIISQAFTRDEIRLGSLDPLRDMTFVSDTVAGYLAAATTPGISGETINLGTGSTYSIGDFAARILKLMGMDKPIVQEAARMRPAQSEVGKLVSDNGKARRLMGWAPQVSLDEGLRQTIEFVGAHRHLYRTNSYTV</sequence>
<name>A0ABZ0PDK2_9PROT</name>
<keyword evidence="2" id="KW-0456">Lyase</keyword>
<dbReference type="InterPro" id="IPR016040">
    <property type="entry name" value="NAD(P)-bd_dom"/>
</dbReference>
<dbReference type="EMBL" id="CP137852">
    <property type="protein sequence ID" value="WPB83361.1"/>
    <property type="molecule type" value="Genomic_DNA"/>
</dbReference>
<dbReference type="GO" id="GO:0008446">
    <property type="term" value="F:GDP-mannose 4,6-dehydratase activity"/>
    <property type="evidence" value="ECO:0007669"/>
    <property type="project" value="UniProtKB-EC"/>
</dbReference>
<dbReference type="SUPFAM" id="SSF51735">
    <property type="entry name" value="NAD(P)-binding Rossmann-fold domains"/>
    <property type="match status" value="1"/>
</dbReference>
<accession>A0ABZ0PDK2</accession>
<reference evidence="2 3" key="1">
    <citation type="submission" date="2023-11" db="EMBL/GenBank/DDBJ databases">
        <title>Arctic aerobic anoxygenic photoheterotroph Sediminicoccus rosea KRV36 adapts its photosynthesis to long days of polar summer.</title>
        <authorList>
            <person name="Tomasch J."/>
            <person name="Kopejtka K."/>
            <person name="Bily T."/>
            <person name="Gardiner A.T."/>
            <person name="Gardian Z."/>
            <person name="Shivaramu S."/>
            <person name="Koblizek M."/>
            <person name="Engelhardt F."/>
            <person name="Kaftan D."/>
        </authorList>
    </citation>
    <scope>NUCLEOTIDE SEQUENCE [LARGE SCALE GENOMIC DNA]</scope>
    <source>
        <strain evidence="2 3">R-30</strain>
    </source>
</reference>
<proteinExistence type="predicted"/>
<dbReference type="PANTHER" id="PTHR43000">
    <property type="entry name" value="DTDP-D-GLUCOSE 4,6-DEHYDRATASE-RELATED"/>
    <property type="match status" value="1"/>
</dbReference>
<dbReference type="Gene3D" id="3.40.50.720">
    <property type="entry name" value="NAD(P)-binding Rossmann-like Domain"/>
    <property type="match status" value="1"/>
</dbReference>
<dbReference type="Proteomes" id="UP001305521">
    <property type="component" value="Chromosome"/>
</dbReference>
<keyword evidence="3" id="KW-1185">Reference proteome</keyword>
<dbReference type="CDD" id="cd05257">
    <property type="entry name" value="Arna_like_SDR_e"/>
    <property type="match status" value="1"/>
</dbReference>
<evidence type="ECO:0000313" key="2">
    <source>
        <dbReference type="EMBL" id="WPB83361.1"/>
    </source>
</evidence>
<dbReference type="RefSeq" id="WP_318647339.1">
    <property type="nucleotide sequence ID" value="NZ_CP137852.1"/>
</dbReference>
<dbReference type="InterPro" id="IPR036291">
    <property type="entry name" value="NAD(P)-bd_dom_sf"/>
</dbReference>
<dbReference type="Pfam" id="PF16363">
    <property type="entry name" value="GDP_Man_Dehyd"/>
    <property type="match status" value="1"/>
</dbReference>
<dbReference type="EC" id="4.2.1.47" evidence="2"/>
<feature type="domain" description="NAD(P)-binding" evidence="1">
    <location>
        <begin position="21"/>
        <end position="323"/>
    </location>
</feature>
<dbReference type="Gene3D" id="3.90.25.10">
    <property type="entry name" value="UDP-galactose 4-epimerase, domain 1"/>
    <property type="match status" value="1"/>
</dbReference>
<dbReference type="InterPro" id="IPR045869">
    <property type="entry name" value="Arna-like_SDR_e"/>
</dbReference>